<protein>
    <submittedName>
        <fullName evidence="3">DUF58 domain-containing protein</fullName>
    </submittedName>
</protein>
<evidence type="ECO:0000256" key="1">
    <source>
        <dbReference type="SAM" id="Phobius"/>
    </source>
</evidence>
<dbReference type="PANTHER" id="PTHR34351">
    <property type="entry name" value="SLR1927 PROTEIN-RELATED"/>
    <property type="match status" value="1"/>
</dbReference>
<dbReference type="RefSeq" id="WP_206933558.1">
    <property type="nucleotide sequence ID" value="NZ_JAEKJY010000002.1"/>
</dbReference>
<feature type="domain" description="DUF58" evidence="2">
    <location>
        <begin position="216"/>
        <end position="289"/>
    </location>
</feature>
<organism evidence="3 4">
    <name type="scientific">Halobacillus kuroshimensis</name>
    <dbReference type="NCBI Taxonomy" id="302481"/>
    <lineage>
        <taxon>Bacteria</taxon>
        <taxon>Bacillati</taxon>
        <taxon>Bacillota</taxon>
        <taxon>Bacilli</taxon>
        <taxon>Bacillales</taxon>
        <taxon>Bacillaceae</taxon>
        <taxon>Halobacillus</taxon>
    </lineage>
</organism>
<keyword evidence="1" id="KW-0472">Membrane</keyword>
<keyword evidence="4" id="KW-1185">Reference proteome</keyword>
<proteinExistence type="predicted"/>
<dbReference type="Proteomes" id="UP000663970">
    <property type="component" value="Unassembled WGS sequence"/>
</dbReference>
<reference evidence="3 4" key="1">
    <citation type="submission" date="2020-12" db="EMBL/GenBank/DDBJ databases">
        <title>Oil enriched cultivation method for isolating marine PHA-producing bacteria.</title>
        <authorList>
            <person name="Zheng W."/>
            <person name="Yu S."/>
            <person name="Huang Y."/>
        </authorList>
    </citation>
    <scope>NUCLEOTIDE SEQUENCE [LARGE SCALE GENOMIC DNA]</scope>
    <source>
        <strain evidence="3 4">SY-2-6</strain>
    </source>
</reference>
<gene>
    <name evidence="3" type="ORF">JF544_09425</name>
</gene>
<keyword evidence="1" id="KW-1133">Transmembrane helix</keyword>
<evidence type="ECO:0000313" key="3">
    <source>
        <dbReference type="EMBL" id="MBN8235472.1"/>
    </source>
</evidence>
<name>A0ABS3DVV3_9BACI</name>
<evidence type="ECO:0000259" key="2">
    <source>
        <dbReference type="Pfam" id="PF01882"/>
    </source>
</evidence>
<evidence type="ECO:0000313" key="4">
    <source>
        <dbReference type="Proteomes" id="UP000663970"/>
    </source>
</evidence>
<dbReference type="EMBL" id="JAEKJY010000002">
    <property type="protein sequence ID" value="MBN8235472.1"/>
    <property type="molecule type" value="Genomic_DNA"/>
</dbReference>
<dbReference type="InterPro" id="IPR002881">
    <property type="entry name" value="DUF58"/>
</dbReference>
<feature type="transmembrane region" description="Helical" evidence="1">
    <location>
        <begin position="20"/>
        <end position="48"/>
    </location>
</feature>
<sequence length="399" mass="45906">MKAWVKETGDETRFYDRAMAASVVMIVISVVVDRFILFVPAAMLLLLVGMGKIYDRYSGKKLFFHHEKKTIRLFPGESTSLKLQIENGSRFPMLNGRLSFHTGNSVKNMERQTIDKEDYHYKLPLTLHGKGAAYLNLPLEAVHRGTTKVKHVSFTYPHIITFIPVRLTYQKPVHTEFLVYPELVPIMGVDEYFHRRSGAHHAPESIVEDPSSPAGVRDYISGDSIKRIHWKASAKAQTLKTKILEKQMNKEMTIFINLTQHSRLGHAYRSGQLERLLSAAGSFCMKAAHFEVPYELFVNVKRPHQASIFKQESGEGALHVKHSLELLARVDKSFPVQEMSPVMYKWDQQTEKKNTVVIVGDVDGEMKDILHEWQWKGRNILILETEKDAAFLYAWKRRR</sequence>
<dbReference type="Pfam" id="PF01882">
    <property type="entry name" value="DUF58"/>
    <property type="match status" value="1"/>
</dbReference>
<dbReference type="PANTHER" id="PTHR34351:SF2">
    <property type="entry name" value="DUF58 DOMAIN-CONTAINING PROTEIN"/>
    <property type="match status" value="1"/>
</dbReference>
<accession>A0ABS3DVV3</accession>
<keyword evidence="1" id="KW-0812">Transmembrane</keyword>
<comment type="caution">
    <text evidence="3">The sequence shown here is derived from an EMBL/GenBank/DDBJ whole genome shotgun (WGS) entry which is preliminary data.</text>
</comment>